<dbReference type="PRINTS" id="PR00410">
    <property type="entry name" value="PHEHYDRXLASE"/>
</dbReference>
<evidence type="ECO:0000313" key="6">
    <source>
        <dbReference type="EMBL" id="CAF1660269.1"/>
    </source>
</evidence>
<dbReference type="GO" id="GO:0005739">
    <property type="term" value="C:mitochondrion"/>
    <property type="evidence" value="ECO:0007669"/>
    <property type="project" value="TreeGrafter"/>
</dbReference>
<evidence type="ECO:0000256" key="1">
    <source>
        <dbReference type="ARBA" id="ARBA00023002"/>
    </source>
</evidence>
<dbReference type="PANTHER" id="PTHR46505">
    <property type="entry name" value="OXIDOREDUCTASE NAD-BINDING DOMAIN-CONTAINING PROTEIN 1"/>
    <property type="match status" value="1"/>
</dbReference>
<proteinExistence type="predicted"/>
<dbReference type="InterPro" id="IPR008333">
    <property type="entry name" value="Cbr1-like_FAD-bd_dom"/>
</dbReference>
<evidence type="ECO:0000259" key="4">
    <source>
        <dbReference type="PROSITE" id="PS51384"/>
    </source>
</evidence>
<evidence type="ECO:0000256" key="3">
    <source>
        <dbReference type="ARBA" id="ARBA00040516"/>
    </source>
</evidence>
<dbReference type="InterPro" id="IPR052128">
    <property type="entry name" value="Oxidoreductase_NAD-binding"/>
</dbReference>
<sequence length="268" mass="31019">MSASNQSNRADSFGTCENDPIYESSVQSIRSLSPTIKQFHLKVNDPSQTFRFQPGMFLDFYFPSSITSIITGFSICNSPLDYAKTGLIELAIRETDYPPTQYMFNHCQVNEQVSIKPGGDFHYDSSITDRDSILLICAGIGANPIVSILRHIRDLYQTKNSEQVPYRIEFLYTAPTQQDLVFRQSIDLSCQQMIKDKILRTNYFVTRDINDDIKINNRRINATDLQQAIQWLKKPVTTYLCGPSSFIDWTEKTLKELDVKRIFYEKWW</sequence>
<dbReference type="SUPFAM" id="SSF63380">
    <property type="entry name" value="Riboflavin synthase domain-like"/>
    <property type="match status" value="1"/>
</dbReference>
<dbReference type="InterPro" id="IPR039261">
    <property type="entry name" value="FNR_nucleotide-bd"/>
</dbReference>
<evidence type="ECO:0000313" key="7">
    <source>
        <dbReference type="Proteomes" id="UP000663828"/>
    </source>
</evidence>
<dbReference type="Pfam" id="PF00175">
    <property type="entry name" value="NAD_binding_1"/>
    <property type="match status" value="1"/>
</dbReference>
<dbReference type="InterPro" id="IPR017938">
    <property type="entry name" value="Riboflavin_synthase-like_b-brl"/>
</dbReference>
<keyword evidence="7" id="KW-1185">Reference proteome</keyword>
<dbReference type="PANTHER" id="PTHR46505:SF1">
    <property type="entry name" value="OXIDOREDUCTASE NAD-BINDING DOMAIN-CONTAINING PROTEIN 1"/>
    <property type="match status" value="1"/>
</dbReference>
<feature type="domain" description="FAD-binding FR-type" evidence="4">
    <location>
        <begin position="19"/>
        <end position="124"/>
    </location>
</feature>
<protein>
    <recommendedName>
        <fullName evidence="3">Oxidoreductase NAD-binding domain-containing protein 1</fullName>
    </recommendedName>
</protein>
<dbReference type="PROSITE" id="PS51384">
    <property type="entry name" value="FAD_FR"/>
    <property type="match status" value="1"/>
</dbReference>
<accession>A0A816FDU5</accession>
<dbReference type="Gene3D" id="3.40.50.80">
    <property type="entry name" value="Nucleotide-binding domain of ferredoxin-NADP reductase (FNR) module"/>
    <property type="match status" value="1"/>
</dbReference>
<keyword evidence="2" id="KW-0520">NAD</keyword>
<reference evidence="6" key="1">
    <citation type="submission" date="2021-02" db="EMBL/GenBank/DDBJ databases">
        <authorList>
            <person name="Nowell W R."/>
        </authorList>
    </citation>
    <scope>NUCLEOTIDE SEQUENCE</scope>
</reference>
<name>A0A816FDU5_ADIRI</name>
<gene>
    <name evidence="5" type="ORF">EDS130_LOCUS21187</name>
    <name evidence="6" type="ORF">XAT740_LOCUS56714</name>
</gene>
<dbReference type="Proteomes" id="UP000663852">
    <property type="component" value="Unassembled WGS sequence"/>
</dbReference>
<dbReference type="EMBL" id="CAJNOJ010000106">
    <property type="protein sequence ID" value="CAF1123599.1"/>
    <property type="molecule type" value="Genomic_DNA"/>
</dbReference>
<dbReference type="CDD" id="cd00322">
    <property type="entry name" value="FNR_like"/>
    <property type="match status" value="1"/>
</dbReference>
<dbReference type="Gene3D" id="2.40.30.10">
    <property type="entry name" value="Translation factors"/>
    <property type="match status" value="1"/>
</dbReference>
<comment type="caution">
    <text evidence="6">The sequence shown here is derived from an EMBL/GenBank/DDBJ whole genome shotgun (WGS) entry which is preliminary data.</text>
</comment>
<keyword evidence="1" id="KW-0560">Oxidoreductase</keyword>
<dbReference type="Pfam" id="PF00970">
    <property type="entry name" value="FAD_binding_6"/>
    <property type="match status" value="1"/>
</dbReference>
<dbReference type="OrthoDB" id="436496at2759"/>
<dbReference type="SUPFAM" id="SSF52343">
    <property type="entry name" value="Ferredoxin reductase-like, C-terminal NADP-linked domain"/>
    <property type="match status" value="1"/>
</dbReference>
<dbReference type="Proteomes" id="UP000663828">
    <property type="component" value="Unassembled WGS sequence"/>
</dbReference>
<evidence type="ECO:0000256" key="2">
    <source>
        <dbReference type="ARBA" id="ARBA00023027"/>
    </source>
</evidence>
<dbReference type="GO" id="GO:0016491">
    <property type="term" value="F:oxidoreductase activity"/>
    <property type="evidence" value="ECO:0007669"/>
    <property type="project" value="UniProtKB-KW"/>
</dbReference>
<dbReference type="AlphaFoldDB" id="A0A816FDU5"/>
<dbReference type="InterPro" id="IPR017927">
    <property type="entry name" value="FAD-bd_FR_type"/>
</dbReference>
<organism evidence="6 7">
    <name type="scientific">Adineta ricciae</name>
    <name type="common">Rotifer</name>
    <dbReference type="NCBI Taxonomy" id="249248"/>
    <lineage>
        <taxon>Eukaryota</taxon>
        <taxon>Metazoa</taxon>
        <taxon>Spiralia</taxon>
        <taxon>Gnathifera</taxon>
        <taxon>Rotifera</taxon>
        <taxon>Eurotatoria</taxon>
        <taxon>Bdelloidea</taxon>
        <taxon>Adinetida</taxon>
        <taxon>Adinetidae</taxon>
        <taxon>Adineta</taxon>
    </lineage>
</organism>
<dbReference type="InterPro" id="IPR001433">
    <property type="entry name" value="OxRdtase_FAD/NAD-bd"/>
</dbReference>
<dbReference type="EMBL" id="CAJNOR010011296">
    <property type="protein sequence ID" value="CAF1660269.1"/>
    <property type="molecule type" value="Genomic_DNA"/>
</dbReference>
<evidence type="ECO:0000313" key="5">
    <source>
        <dbReference type="EMBL" id="CAF1123599.1"/>
    </source>
</evidence>